<keyword evidence="2" id="KW-1185">Reference proteome</keyword>
<dbReference type="VEuPathDB" id="FungiDB:VP01_6057g1"/>
<dbReference type="Proteomes" id="UP000037035">
    <property type="component" value="Unassembled WGS sequence"/>
</dbReference>
<name>A0A0L6UHA1_9BASI</name>
<evidence type="ECO:0000313" key="2">
    <source>
        <dbReference type="Proteomes" id="UP000037035"/>
    </source>
</evidence>
<evidence type="ECO:0000313" key="1">
    <source>
        <dbReference type="EMBL" id="KNZ47906.1"/>
    </source>
</evidence>
<sequence length="192" mass="21958">MGGWCVPFLEELITQWLNQLSFPSKKAPSSVPKYGTISTKKTKTSKNPTFLHSSNDSLINCWFLFSISKNLQNKTGSLNIKDKIDLTNPDIFEYLMSQLWDVFAEEMENPLSLVNHEIDVYMYQASTLLLNKSKNIIAESQLVLKHSVVSIDTEILKHYLLKAPLEGTNLKSSRYIDFKFSKNQPGNDWCIC</sequence>
<dbReference type="EMBL" id="LAVV01011338">
    <property type="protein sequence ID" value="KNZ47906.1"/>
    <property type="molecule type" value="Genomic_DNA"/>
</dbReference>
<gene>
    <name evidence="1" type="ORF">VP01_6057g1</name>
</gene>
<organism evidence="1 2">
    <name type="scientific">Puccinia sorghi</name>
    <dbReference type="NCBI Taxonomy" id="27349"/>
    <lineage>
        <taxon>Eukaryota</taxon>
        <taxon>Fungi</taxon>
        <taxon>Dikarya</taxon>
        <taxon>Basidiomycota</taxon>
        <taxon>Pucciniomycotina</taxon>
        <taxon>Pucciniomycetes</taxon>
        <taxon>Pucciniales</taxon>
        <taxon>Pucciniaceae</taxon>
        <taxon>Puccinia</taxon>
    </lineage>
</organism>
<dbReference type="OrthoDB" id="10686815at2759"/>
<dbReference type="AlphaFoldDB" id="A0A0L6UHA1"/>
<reference evidence="1 2" key="1">
    <citation type="submission" date="2015-08" db="EMBL/GenBank/DDBJ databases">
        <title>Next Generation Sequencing and Analysis of the Genome of Puccinia sorghi L Schw, the Causal Agent of Maize Common Rust.</title>
        <authorList>
            <person name="Rochi L."/>
            <person name="Burguener G."/>
            <person name="Darino M."/>
            <person name="Turjanski A."/>
            <person name="Kreff E."/>
            <person name="Dieguez M.J."/>
            <person name="Sacco F."/>
        </authorList>
    </citation>
    <scope>NUCLEOTIDE SEQUENCE [LARGE SCALE GENOMIC DNA]</scope>
    <source>
        <strain evidence="1 2">RO10H11247</strain>
    </source>
</reference>
<accession>A0A0L6UHA1</accession>
<comment type="caution">
    <text evidence="1">The sequence shown here is derived from an EMBL/GenBank/DDBJ whole genome shotgun (WGS) entry which is preliminary data.</text>
</comment>
<proteinExistence type="predicted"/>
<protein>
    <submittedName>
        <fullName evidence="1">AlphaK I11</fullName>
    </submittedName>
</protein>